<evidence type="ECO:0000313" key="2">
    <source>
        <dbReference type="Proteomes" id="UP000663570"/>
    </source>
</evidence>
<evidence type="ECO:0000313" key="1">
    <source>
        <dbReference type="EMBL" id="QSI78839.1"/>
    </source>
</evidence>
<sequence length="63" mass="6928">MFAWRKTADDRVFIDWHGRTVTVLAGTDASRFLARIATADDATAQGLMARATGNFRRGNEGGR</sequence>
<reference evidence="1 2" key="1">
    <citation type="submission" date="2021-02" db="EMBL/GenBank/DDBJ databases">
        <title>Niveibacterium changnyeongensis HC41.</title>
        <authorList>
            <person name="Kang M."/>
        </authorList>
    </citation>
    <scope>NUCLEOTIDE SEQUENCE [LARGE SCALE GENOMIC DNA]</scope>
    <source>
        <strain evidence="1 2">HC41</strain>
    </source>
</reference>
<dbReference type="Proteomes" id="UP000663570">
    <property type="component" value="Chromosome"/>
</dbReference>
<name>A0ABX7MBR8_9RHOO</name>
<accession>A0ABX7MBR8</accession>
<gene>
    <name evidence="1" type="ORF">JY500_09610</name>
</gene>
<protein>
    <submittedName>
        <fullName evidence="1">Uncharacterized protein</fullName>
    </submittedName>
</protein>
<proteinExistence type="predicted"/>
<keyword evidence="2" id="KW-1185">Reference proteome</keyword>
<dbReference type="EMBL" id="CP071060">
    <property type="protein sequence ID" value="QSI78839.1"/>
    <property type="molecule type" value="Genomic_DNA"/>
</dbReference>
<dbReference type="RefSeq" id="WP_206256190.1">
    <property type="nucleotide sequence ID" value="NZ_CP071060.1"/>
</dbReference>
<organism evidence="1 2">
    <name type="scientific">Niveibacterium microcysteis</name>
    <dbReference type="NCBI Taxonomy" id="2811415"/>
    <lineage>
        <taxon>Bacteria</taxon>
        <taxon>Pseudomonadati</taxon>
        <taxon>Pseudomonadota</taxon>
        <taxon>Betaproteobacteria</taxon>
        <taxon>Rhodocyclales</taxon>
        <taxon>Rhodocyclaceae</taxon>
        <taxon>Niveibacterium</taxon>
    </lineage>
</organism>